<comment type="caution">
    <text evidence="6">The sequence shown here is derived from an EMBL/GenBank/DDBJ whole genome shotgun (WGS) entry which is preliminary data.</text>
</comment>
<dbReference type="Pfam" id="PF00076">
    <property type="entry name" value="RRM_1"/>
    <property type="match status" value="1"/>
</dbReference>
<accession>A0ABD3AJ55</accession>
<dbReference type="InterPro" id="IPR032710">
    <property type="entry name" value="NTF2-like_dom_sf"/>
</dbReference>
<feature type="region of interest" description="Disordered" evidence="3">
    <location>
        <begin position="178"/>
        <end position="231"/>
    </location>
</feature>
<dbReference type="InterPro" id="IPR000504">
    <property type="entry name" value="RRM_dom"/>
</dbReference>
<organism evidence="6 7">
    <name type="scientific">Cinchona calisaya</name>
    <dbReference type="NCBI Taxonomy" id="153742"/>
    <lineage>
        <taxon>Eukaryota</taxon>
        <taxon>Viridiplantae</taxon>
        <taxon>Streptophyta</taxon>
        <taxon>Embryophyta</taxon>
        <taxon>Tracheophyta</taxon>
        <taxon>Spermatophyta</taxon>
        <taxon>Magnoliopsida</taxon>
        <taxon>eudicotyledons</taxon>
        <taxon>Gunneridae</taxon>
        <taxon>Pentapetalae</taxon>
        <taxon>asterids</taxon>
        <taxon>lamiids</taxon>
        <taxon>Gentianales</taxon>
        <taxon>Rubiaceae</taxon>
        <taxon>Cinchonoideae</taxon>
        <taxon>Cinchoneae</taxon>
        <taxon>Cinchona</taxon>
    </lineage>
</organism>
<evidence type="ECO:0000256" key="2">
    <source>
        <dbReference type="PROSITE-ProRule" id="PRU00176"/>
    </source>
</evidence>
<gene>
    <name evidence="6" type="ORF">ACH5RR_010511</name>
</gene>
<dbReference type="Gene3D" id="3.30.70.330">
    <property type="match status" value="1"/>
</dbReference>
<dbReference type="Gene3D" id="3.10.450.50">
    <property type="match status" value="1"/>
</dbReference>
<feature type="compositionally biased region" description="Polar residues" evidence="3">
    <location>
        <begin position="213"/>
        <end position="227"/>
    </location>
</feature>
<dbReference type="PANTHER" id="PTHR10693">
    <property type="entry name" value="RAS GTPASE-ACTIVATING PROTEIN-BINDING PROTEIN"/>
    <property type="match status" value="1"/>
</dbReference>
<feature type="domain" description="NTF2" evidence="5">
    <location>
        <begin position="10"/>
        <end position="124"/>
    </location>
</feature>
<evidence type="ECO:0000259" key="4">
    <source>
        <dbReference type="PROSITE" id="PS50102"/>
    </source>
</evidence>
<keyword evidence="1 2" id="KW-0694">RNA-binding</keyword>
<dbReference type="PROSITE" id="PS50177">
    <property type="entry name" value="NTF2_DOMAIN"/>
    <property type="match status" value="1"/>
</dbReference>
<proteinExistence type="predicted"/>
<reference evidence="6 7" key="1">
    <citation type="submission" date="2024-11" db="EMBL/GenBank/DDBJ databases">
        <title>A near-complete genome assembly of Cinchona calisaya.</title>
        <authorList>
            <person name="Lian D.C."/>
            <person name="Zhao X.W."/>
            <person name="Wei L."/>
        </authorList>
    </citation>
    <scope>NUCLEOTIDE SEQUENCE [LARGE SCALE GENOMIC DNA]</scope>
    <source>
        <tissue evidence="6">Nenye</tissue>
    </source>
</reference>
<dbReference type="GO" id="GO:0003723">
    <property type="term" value="F:RNA binding"/>
    <property type="evidence" value="ECO:0007669"/>
    <property type="project" value="UniProtKB-UniRule"/>
</dbReference>
<dbReference type="InterPro" id="IPR012677">
    <property type="entry name" value="Nucleotide-bd_a/b_plait_sf"/>
</dbReference>
<dbReference type="Pfam" id="PF02136">
    <property type="entry name" value="NTF2"/>
    <property type="match status" value="1"/>
</dbReference>
<dbReference type="SMART" id="SM00360">
    <property type="entry name" value="RRM"/>
    <property type="match status" value="1"/>
</dbReference>
<dbReference type="CDD" id="cd00780">
    <property type="entry name" value="NTF2"/>
    <property type="match status" value="1"/>
</dbReference>
<dbReference type="InterPro" id="IPR002075">
    <property type="entry name" value="NTF2_dom"/>
</dbReference>
<dbReference type="InterPro" id="IPR039539">
    <property type="entry name" value="Ras_GTPase_bind_prot"/>
</dbReference>
<evidence type="ECO:0008006" key="8">
    <source>
        <dbReference type="Google" id="ProtNLM"/>
    </source>
</evidence>
<keyword evidence="7" id="KW-1185">Reference proteome</keyword>
<dbReference type="PROSITE" id="PS50102">
    <property type="entry name" value="RRM"/>
    <property type="match status" value="1"/>
</dbReference>
<dbReference type="InterPro" id="IPR035979">
    <property type="entry name" value="RBD_domain_sf"/>
</dbReference>
<dbReference type="SUPFAM" id="SSF54928">
    <property type="entry name" value="RNA-binding domain, RBD"/>
    <property type="match status" value="1"/>
</dbReference>
<evidence type="ECO:0000256" key="3">
    <source>
        <dbReference type="SAM" id="MobiDB-lite"/>
    </source>
</evidence>
<dbReference type="FunFam" id="3.10.450.50:FF:000003">
    <property type="entry name" value="Nuclear transport factor 2 family protein"/>
    <property type="match status" value="1"/>
</dbReference>
<evidence type="ECO:0000313" key="6">
    <source>
        <dbReference type="EMBL" id="KAL3531189.1"/>
    </source>
</evidence>
<dbReference type="SUPFAM" id="SSF54427">
    <property type="entry name" value="NTF2-like"/>
    <property type="match status" value="1"/>
</dbReference>
<sequence>MAAPVTATLVGSCFVEQYYPILRSHPDHAHQFYKDSSSVLKVDGEATQSASGLLKIDAHIMLLNFTAIEVTTINSLESLNEGVLVVVSGFVESTDFSGRRKFLQTFFLAPQGKGYYVLNDIFQFINEEMIDQPPEFIDLPAPVGVENEFDAQPATSIPLQEPPVSDYTKEAEASKHVNSVHIEGDDPVKDCSYQEPDQEHNSGVETVEEGTSLEESSAIPQCDNDTSPEPLPAVVEPVGELPKLSYASILRMPKGNPATTVSIQPSFNKKALQPPLQPSNPAVVPDMVEDVAEENLTQKEGESKSIYVKNLPRSVSTLEILEEFKTFGRIKQDGVFVNNRKDIGVCYAFVEFEDGQSAQNAVQASPIKFAGRQAYVELRKPSISGTTRGGRRGRGRGGRFEWRTFGRGNNLDGADSNKVRSNGFADLDN</sequence>
<dbReference type="EMBL" id="JBJUIK010000004">
    <property type="protein sequence ID" value="KAL3531189.1"/>
    <property type="molecule type" value="Genomic_DNA"/>
</dbReference>
<dbReference type="AlphaFoldDB" id="A0ABD3AJ55"/>
<protein>
    <recommendedName>
        <fullName evidence="8">G3BP-like protein</fullName>
    </recommendedName>
</protein>
<evidence type="ECO:0000259" key="5">
    <source>
        <dbReference type="PROSITE" id="PS50177"/>
    </source>
</evidence>
<dbReference type="PANTHER" id="PTHR10693:SF29">
    <property type="entry name" value="GB|AAD20086.1"/>
    <property type="match status" value="1"/>
</dbReference>
<dbReference type="Proteomes" id="UP001630127">
    <property type="component" value="Unassembled WGS sequence"/>
</dbReference>
<dbReference type="CDD" id="cd00590">
    <property type="entry name" value="RRM_SF"/>
    <property type="match status" value="1"/>
</dbReference>
<name>A0ABD3AJ55_9GENT</name>
<dbReference type="InterPro" id="IPR018222">
    <property type="entry name" value="Nuclear_transport_factor_2_euk"/>
</dbReference>
<feature type="domain" description="RRM" evidence="4">
    <location>
        <begin position="304"/>
        <end position="381"/>
    </location>
</feature>
<evidence type="ECO:0000313" key="7">
    <source>
        <dbReference type="Proteomes" id="UP001630127"/>
    </source>
</evidence>
<evidence type="ECO:0000256" key="1">
    <source>
        <dbReference type="ARBA" id="ARBA00022884"/>
    </source>
</evidence>
<dbReference type="GO" id="GO:0005737">
    <property type="term" value="C:cytoplasm"/>
    <property type="evidence" value="ECO:0007669"/>
    <property type="project" value="UniProtKB-ARBA"/>
</dbReference>